<dbReference type="EMBL" id="JAFLNF010000005">
    <property type="protein sequence ID" value="MBO0346081.1"/>
    <property type="molecule type" value="Genomic_DNA"/>
</dbReference>
<keyword evidence="3" id="KW-1133">Transmembrane helix</keyword>
<dbReference type="RefSeq" id="WP_206941273.1">
    <property type="nucleotide sequence ID" value="NZ_JAFLNF010000005.1"/>
</dbReference>
<reference evidence="6" key="1">
    <citation type="submission" date="2021-03" db="EMBL/GenBank/DDBJ databases">
        <title>Roseibium sp. CAU 1637 isolated from Incheon.</title>
        <authorList>
            <person name="Kim W."/>
        </authorList>
    </citation>
    <scope>NUCLEOTIDE SEQUENCE</scope>
    <source>
        <strain evidence="6">CAU 1637</strain>
    </source>
</reference>
<sequence length="1460" mass="149274">MTKLAKSLAVVAALLLLLPLALIFLTITVLQFSSGRAVVSDLVSSIASTADLQIKLEGLYLAYDLDAGFDRVILADREGVFSSAENFSLEWQPTALLGRRIDITSADIASVTVLRQPTLPAATDQAAATTTEDNNALSLPPSRIGSLTIGMLSLGKKLLGEDIQLSLNGGGSIDPDPMTLTGALEVFRKGPTVADGTSGGRISANVAFAPDAGTLAFTLDVEEPQGGLAARLLDVPGLPALNVALKGDGPLSDWAADLAVALDGRQTVSGTARLTTDGVERQLTTNLQGDLSPLMPSSVAAFFLGNTDLEGSAHLSESFIPLDGALQLTTGTLNLTAKGDFNPQVNGLNATVNLDVSAGGGNLIAVEIGDRRLQFGPLALQTQVSGQLTAADWSIELTGQSLGTNEGKLQNLALTAKGNGADFSPDVLESPLSAKLTLNGLAPTDRALQELSGDSEITLTGRVNGVAQRLDIAEAIAMLPGIRVDLADSLISQQDLRIAATASADDLSRFAALAGKPLEGVAELALTARGAPANLNLTGTLQVAGSGVKVGIPQADALLAGETRLKSDFKLAGADNLELTELSATSEGFKLTGNAALKAQEISADLAGELSELSLLNPQVVGPLAFSATVGGPLTAAEVNLNLSSETITLAGSDLHNFDADIEATASATEPAATISMTGRLKDQPLNLSARLTSSDGGVVLDDLQADVAGNRLSGRFELADLSSAPQGLEGTLTIDAGDLASLSPLALRPLGGSLRGDIKVTAAEGLTTAADVELSATDLKIETLAIGSLSLNAKIDDPFAVPSINAKGTARDVLAGSAPFKTLTLTAQSSGRTTDFETRVALTDGANPDGVNLTGTVTLEDNGGITLALSDLDGRYQGIETDLSSPAQILYEGGKTSIEPITLALGNGRLTVSGSVADTLDLTADLKDVPLTLANAFAPDLGLSGILTGNANVKGPTSAPQVSWKAGIADLSAAQLRQNGLSALGVDSTGQLEGTVVTQTTKVFGPDGLVLTVSGQVRTGTQALDLALDGSLPLSFLRRPFTEAGLRAKGAMALSGQVKGTVTSPQYSLSATPSSVILTDLNTATTLQNFKGSFEVTQSGLSVSNVTADLAAGGSISANGSIGLDEGNSANLTVKANQARYVDPGVVNALFDVDVAVNGPLTGTSSAAEVSGDITIGKADITIPDSLPGTVSPVAVKHVNAPADVREQVKDIGGGPSKQKEQSTATLPPRLNINVSAPGQIFVRGRGLDAELYGNLRIVGTTNDPQAIGAFTLRRGQMDVLTRRLTFSKGEATFTGDFTPIISFLATTTVSSTAINVGITGPAGDPLISLTSSPDQPQDEILALLLFGEDMGSLSPTQIAQLAAAIATLTGGNDSGPLASLRKSLGLDAIDIDTSGEDGPTVGIGKYVNENIYLGVEQGTKEGSSRVKVDIDLDKGFKVRGEVGASGDSKAGIYFEKEY</sequence>
<protein>
    <submittedName>
        <fullName evidence="6">Translocation/assembly module TamB domain-containing protein</fullName>
    </submittedName>
</protein>
<evidence type="ECO:0000259" key="5">
    <source>
        <dbReference type="Pfam" id="PF04357"/>
    </source>
</evidence>
<dbReference type="Pfam" id="PF04357">
    <property type="entry name" value="TamB"/>
    <property type="match status" value="1"/>
</dbReference>
<proteinExistence type="predicted"/>
<organism evidence="6 7">
    <name type="scientific">Roseibium limicola</name>
    <dbReference type="NCBI Taxonomy" id="2816037"/>
    <lineage>
        <taxon>Bacteria</taxon>
        <taxon>Pseudomonadati</taxon>
        <taxon>Pseudomonadota</taxon>
        <taxon>Alphaproteobacteria</taxon>
        <taxon>Hyphomicrobiales</taxon>
        <taxon>Stappiaceae</taxon>
        <taxon>Roseibium</taxon>
    </lineage>
</organism>
<dbReference type="GO" id="GO:0009306">
    <property type="term" value="P:protein secretion"/>
    <property type="evidence" value="ECO:0007669"/>
    <property type="project" value="InterPro"/>
</dbReference>
<keyword evidence="4" id="KW-0472">Membrane</keyword>
<evidence type="ECO:0000313" key="6">
    <source>
        <dbReference type="EMBL" id="MBO0346081.1"/>
    </source>
</evidence>
<comment type="caution">
    <text evidence="6">The sequence shown here is derived from an EMBL/GenBank/DDBJ whole genome shotgun (WGS) entry which is preliminary data.</text>
</comment>
<dbReference type="PANTHER" id="PTHR36985:SF1">
    <property type="entry name" value="TRANSLOCATION AND ASSEMBLY MODULE SUBUNIT TAMB"/>
    <property type="match status" value="1"/>
</dbReference>
<feature type="domain" description="Translocation and assembly module TamB C-terminal" evidence="5">
    <location>
        <begin position="1107"/>
        <end position="1460"/>
    </location>
</feature>
<dbReference type="GO" id="GO:0005886">
    <property type="term" value="C:plasma membrane"/>
    <property type="evidence" value="ECO:0007669"/>
    <property type="project" value="InterPro"/>
</dbReference>
<dbReference type="InterPro" id="IPR007452">
    <property type="entry name" value="TamB_C"/>
</dbReference>
<evidence type="ECO:0000256" key="2">
    <source>
        <dbReference type="ARBA" id="ARBA00022692"/>
    </source>
</evidence>
<accession>A0A939EQG3</accession>
<comment type="subcellular location">
    <subcellularLocation>
        <location evidence="1">Membrane</location>
        <topology evidence="1">Single-pass membrane protein</topology>
    </subcellularLocation>
</comment>
<evidence type="ECO:0000256" key="4">
    <source>
        <dbReference type="ARBA" id="ARBA00023136"/>
    </source>
</evidence>
<gene>
    <name evidence="6" type="ORF">J0X15_12685</name>
</gene>
<keyword evidence="2" id="KW-0812">Transmembrane</keyword>
<dbReference type="Proteomes" id="UP000664779">
    <property type="component" value="Unassembled WGS sequence"/>
</dbReference>
<name>A0A939EQG3_9HYPH</name>
<evidence type="ECO:0000256" key="3">
    <source>
        <dbReference type="ARBA" id="ARBA00022989"/>
    </source>
</evidence>
<dbReference type="PANTHER" id="PTHR36985">
    <property type="entry name" value="TRANSLOCATION AND ASSEMBLY MODULE SUBUNIT TAMB"/>
    <property type="match status" value="1"/>
</dbReference>
<evidence type="ECO:0000313" key="7">
    <source>
        <dbReference type="Proteomes" id="UP000664779"/>
    </source>
</evidence>
<evidence type="ECO:0000256" key="1">
    <source>
        <dbReference type="ARBA" id="ARBA00004167"/>
    </source>
</evidence>
<keyword evidence="7" id="KW-1185">Reference proteome</keyword>